<dbReference type="EMBL" id="VXIS01000067">
    <property type="protein sequence ID" value="KAA8908525.1"/>
    <property type="molecule type" value="Genomic_DNA"/>
</dbReference>
<evidence type="ECO:0000313" key="3">
    <source>
        <dbReference type="Proteomes" id="UP000326924"/>
    </source>
</evidence>
<dbReference type="AlphaFoldDB" id="A0A5J5F0L9"/>
<name>A0A5J5F0L9_9PEZI</name>
<sequence length="262" mass="28766">MPVDRHLKAALNSYSVAVQRYKILAGLLPPDLRPPVLERFQHRDNRWAIQRRTDHVYKLIAQMERQLGGAKPQVAPPQTSPVTSPVQAIDHHEELVPETVVPPTAEDMAQNTGGECRPTVSTPDDRYRPCTFSQDPSVSALTNTQDFRDGAAGFGNSRLPDRDYSGSASERWSNNDYSVSTLHNTDTSDDPLTPEEEIDAVVRVGIVSPDAALQMAHLVEKLKADGASPRILKEVYTTFLKYVDDGDTCADIGDGAMGIDDA</sequence>
<proteinExistence type="predicted"/>
<keyword evidence="3" id="KW-1185">Reference proteome</keyword>
<dbReference type="InParanoid" id="A0A5J5F0L9"/>
<evidence type="ECO:0000313" key="2">
    <source>
        <dbReference type="EMBL" id="KAA8908525.1"/>
    </source>
</evidence>
<dbReference type="Proteomes" id="UP000326924">
    <property type="component" value="Unassembled WGS sequence"/>
</dbReference>
<comment type="caution">
    <text evidence="2">The sequence shown here is derived from an EMBL/GenBank/DDBJ whole genome shotgun (WGS) entry which is preliminary data.</text>
</comment>
<accession>A0A5J5F0L9</accession>
<protein>
    <submittedName>
        <fullName evidence="2">Uncharacterized protein</fullName>
    </submittedName>
</protein>
<organism evidence="2 3">
    <name type="scientific">Sphaerosporella brunnea</name>
    <dbReference type="NCBI Taxonomy" id="1250544"/>
    <lineage>
        <taxon>Eukaryota</taxon>
        <taxon>Fungi</taxon>
        <taxon>Dikarya</taxon>
        <taxon>Ascomycota</taxon>
        <taxon>Pezizomycotina</taxon>
        <taxon>Pezizomycetes</taxon>
        <taxon>Pezizales</taxon>
        <taxon>Pyronemataceae</taxon>
        <taxon>Sphaerosporella</taxon>
    </lineage>
</organism>
<evidence type="ECO:0000256" key="1">
    <source>
        <dbReference type="SAM" id="MobiDB-lite"/>
    </source>
</evidence>
<feature type="compositionally biased region" description="Polar residues" evidence="1">
    <location>
        <begin position="131"/>
        <end position="145"/>
    </location>
</feature>
<feature type="compositionally biased region" description="Polar residues" evidence="1">
    <location>
        <begin position="166"/>
        <end position="185"/>
    </location>
</feature>
<gene>
    <name evidence="2" type="ORF">FN846DRAFT_889439</name>
</gene>
<feature type="region of interest" description="Disordered" evidence="1">
    <location>
        <begin position="102"/>
        <end position="193"/>
    </location>
</feature>
<reference evidence="2 3" key="1">
    <citation type="submission" date="2019-09" db="EMBL/GenBank/DDBJ databases">
        <title>Draft genome of the ectomycorrhizal ascomycete Sphaerosporella brunnea.</title>
        <authorList>
            <consortium name="DOE Joint Genome Institute"/>
            <person name="Benucci G.M."/>
            <person name="Marozzi G."/>
            <person name="Antonielli L."/>
            <person name="Sanchez S."/>
            <person name="Marco P."/>
            <person name="Wang X."/>
            <person name="Falini L.B."/>
            <person name="Barry K."/>
            <person name="Haridas S."/>
            <person name="Lipzen A."/>
            <person name="Labutti K."/>
            <person name="Grigoriev I.V."/>
            <person name="Murat C."/>
            <person name="Martin F."/>
            <person name="Albertini E."/>
            <person name="Donnini D."/>
            <person name="Bonito G."/>
        </authorList>
    </citation>
    <scope>NUCLEOTIDE SEQUENCE [LARGE SCALE GENOMIC DNA]</scope>
    <source>
        <strain evidence="2 3">Sb_GMNB300</strain>
    </source>
</reference>